<keyword evidence="6" id="KW-0653">Protein transport</keyword>
<dbReference type="KEGG" id="tbn:TBH_C0065"/>
<dbReference type="InterPro" id="IPR017270">
    <property type="entry name" value="MotA/TolQ/ExbB-rel"/>
</dbReference>
<feature type="chain" id="PRO_5030657632" evidence="9">
    <location>
        <begin position="20"/>
        <end position="451"/>
    </location>
</feature>
<comment type="similarity">
    <text evidence="6">Belongs to the exbB/tolQ family.</text>
</comment>
<feature type="coiled-coil region" evidence="7">
    <location>
        <begin position="27"/>
        <end position="104"/>
    </location>
</feature>
<dbReference type="EMBL" id="AP012273">
    <property type="protein sequence ID" value="BAO43014.1"/>
    <property type="molecule type" value="Genomic_DNA"/>
</dbReference>
<dbReference type="InterPro" id="IPR002898">
    <property type="entry name" value="MotA_ExbB_proton_chnl"/>
</dbReference>
<dbReference type="Pfam" id="PF01618">
    <property type="entry name" value="MotA_ExbB"/>
    <property type="match status" value="1"/>
</dbReference>
<evidence type="ECO:0000256" key="5">
    <source>
        <dbReference type="ARBA" id="ARBA00023136"/>
    </source>
</evidence>
<comment type="subcellular location">
    <subcellularLocation>
        <location evidence="1">Cell membrane</location>
        <topology evidence="1">Multi-pass membrane protein</topology>
    </subcellularLocation>
    <subcellularLocation>
        <location evidence="6">Membrane</location>
        <topology evidence="6">Multi-pass membrane protein</topology>
    </subcellularLocation>
</comment>
<feature type="transmembrane region" description="Helical" evidence="8">
    <location>
        <begin position="358"/>
        <end position="380"/>
    </location>
</feature>
<name>A0A7U6JFI5_9GAMM</name>
<evidence type="ECO:0000256" key="9">
    <source>
        <dbReference type="SAM" id="SignalP"/>
    </source>
</evidence>
<evidence type="ECO:0000256" key="8">
    <source>
        <dbReference type="SAM" id="Phobius"/>
    </source>
</evidence>
<evidence type="ECO:0000256" key="1">
    <source>
        <dbReference type="ARBA" id="ARBA00004651"/>
    </source>
</evidence>
<dbReference type="OrthoDB" id="4045at2"/>
<dbReference type="PANTHER" id="PTHR30625">
    <property type="entry name" value="PROTEIN TOLQ"/>
    <property type="match status" value="1"/>
</dbReference>
<keyword evidence="2" id="KW-1003">Cell membrane</keyword>
<evidence type="ECO:0000313" key="12">
    <source>
        <dbReference type="Proteomes" id="UP000031631"/>
    </source>
</evidence>
<proteinExistence type="inferred from homology"/>
<accession>A0A7U6JFI5</accession>
<dbReference type="GO" id="GO:0017038">
    <property type="term" value="P:protein import"/>
    <property type="evidence" value="ECO:0007669"/>
    <property type="project" value="TreeGrafter"/>
</dbReference>
<evidence type="ECO:0000259" key="10">
    <source>
        <dbReference type="Pfam" id="PF01618"/>
    </source>
</evidence>
<evidence type="ECO:0000256" key="3">
    <source>
        <dbReference type="ARBA" id="ARBA00022692"/>
    </source>
</evidence>
<evidence type="ECO:0000256" key="4">
    <source>
        <dbReference type="ARBA" id="ARBA00022989"/>
    </source>
</evidence>
<reference evidence="11 12" key="1">
    <citation type="journal article" date="2014" name="PLoS ONE">
        <title>Physiological and genomic features of a novel sulfur-oxidizing gammaproteobacterium belonging to a previously uncultivated symbiotic lineage isolated from a hydrothermal vent.</title>
        <authorList>
            <person name="Nunoura T."/>
            <person name="Takaki Y."/>
            <person name="Kazama H."/>
            <person name="Kakuta J."/>
            <person name="Shimamura S."/>
            <person name="Makita H."/>
            <person name="Hirai M."/>
            <person name="Miyazaki M."/>
            <person name="Takai K."/>
        </authorList>
    </citation>
    <scope>NUCLEOTIDE SEQUENCE [LARGE SCALE GENOMIC DNA]</scope>
    <source>
        <strain evidence="11 12">Hiromi1</strain>
    </source>
</reference>
<evidence type="ECO:0000256" key="7">
    <source>
        <dbReference type="SAM" id="Coils"/>
    </source>
</evidence>
<keyword evidence="6" id="KW-0813">Transport</keyword>
<dbReference type="InterPro" id="IPR050790">
    <property type="entry name" value="ExbB/TolQ_transport"/>
</dbReference>
<feature type="transmembrane region" description="Helical" evidence="8">
    <location>
        <begin position="271"/>
        <end position="291"/>
    </location>
</feature>
<dbReference type="PIRSF" id="PIRSF037714">
    <property type="entry name" value="TolR"/>
    <property type="match status" value="1"/>
</dbReference>
<feature type="signal peptide" evidence="9">
    <location>
        <begin position="1"/>
        <end position="19"/>
    </location>
</feature>
<dbReference type="PANTHER" id="PTHR30625:SF11">
    <property type="entry name" value="MOTA_TOLQ_EXBB PROTON CHANNEL DOMAIN-CONTAINING PROTEIN"/>
    <property type="match status" value="1"/>
</dbReference>
<keyword evidence="4 8" id="KW-1133">Transmembrane helix</keyword>
<protein>
    <submittedName>
        <fullName evidence="11">Biopolymer transport protein ExbB</fullName>
    </submittedName>
</protein>
<feature type="transmembrane region" description="Helical" evidence="8">
    <location>
        <begin position="400"/>
        <end position="421"/>
    </location>
</feature>
<keyword evidence="5 8" id="KW-0472">Membrane</keyword>
<dbReference type="GO" id="GO:0005886">
    <property type="term" value="C:plasma membrane"/>
    <property type="evidence" value="ECO:0007669"/>
    <property type="project" value="UniProtKB-SubCell"/>
</dbReference>
<keyword evidence="3 8" id="KW-0812">Transmembrane</keyword>
<evidence type="ECO:0000313" key="11">
    <source>
        <dbReference type="EMBL" id="BAO43014.1"/>
    </source>
</evidence>
<keyword evidence="9" id="KW-0732">Signal</keyword>
<sequence length="451" mass="49382">MKKLSIYLILALAALFAGAATVQAADLDSLLKQVKQAKAEEARLNKQREAEFLKNKARQAELLAAARAKLAAEKARGEKLKAQFDENEQKLAEAEETLERRQGNLGELFGVVRQVAGDVAGVLDASLVSSQYPGRSDKLVKMSNDKKLPSIPELEELWYQMQHEMTESGKVVRYQDSVVAVDGTESKQEVVRVGVFNSVTNGKFLRYLPETDQLIILPRQPAKRFTQLAENLQKATSGIVPMAVDPSRGSILNLLVQAPDLRERVAQGKEVGYIIIGLAIFGFLLAIYRFMALGITSMKVRSQLKHADQPKKNNPLGRVLLSWYDNQDADLETLERKVDEAVVKEVPKLQRGLSILKILAVIAPLLGLLGTVTGMIQTFQSITLFGTGDPKLMAGGISQALITTVLGLMAAIPLTFLHALVSARSKALVQVLEEQSAGIIARHAEKLSRKA</sequence>
<dbReference type="RefSeq" id="WP_041064187.1">
    <property type="nucleotide sequence ID" value="NZ_AP012273.1"/>
</dbReference>
<keyword evidence="7" id="KW-0175">Coiled coil</keyword>
<gene>
    <name evidence="11" type="ORF">TBH_C0065</name>
</gene>
<organism evidence="11 12">
    <name type="scientific">Thiolapillus brandeum</name>
    <dbReference type="NCBI Taxonomy" id="1076588"/>
    <lineage>
        <taxon>Bacteria</taxon>
        <taxon>Pseudomonadati</taxon>
        <taxon>Pseudomonadota</taxon>
        <taxon>Gammaproteobacteria</taxon>
        <taxon>Chromatiales</taxon>
        <taxon>Sedimenticolaceae</taxon>
        <taxon>Thiolapillus</taxon>
    </lineage>
</organism>
<dbReference type="Proteomes" id="UP000031631">
    <property type="component" value="Chromosome"/>
</dbReference>
<feature type="domain" description="MotA/TolQ/ExbB proton channel" evidence="10">
    <location>
        <begin position="313"/>
        <end position="433"/>
    </location>
</feature>
<evidence type="ECO:0000256" key="2">
    <source>
        <dbReference type="ARBA" id="ARBA00022475"/>
    </source>
</evidence>
<dbReference type="AlphaFoldDB" id="A0A7U6JFI5"/>
<evidence type="ECO:0000256" key="6">
    <source>
        <dbReference type="RuleBase" id="RU004057"/>
    </source>
</evidence>
<keyword evidence="12" id="KW-1185">Reference proteome</keyword>